<protein>
    <submittedName>
        <fullName evidence="1">Uncharacterized protein</fullName>
    </submittedName>
</protein>
<evidence type="ECO:0000313" key="1">
    <source>
        <dbReference type="EMBL" id="JAH66954.1"/>
    </source>
</evidence>
<dbReference type="AlphaFoldDB" id="A0A0E9UM81"/>
<sequence length="39" mass="4733">MQARQSSQLNLLYFICESKHLELKKKNLINISQILYFYI</sequence>
<proteinExistence type="predicted"/>
<reference evidence="1" key="1">
    <citation type="submission" date="2014-11" db="EMBL/GenBank/DDBJ databases">
        <authorList>
            <person name="Amaro Gonzalez C."/>
        </authorList>
    </citation>
    <scope>NUCLEOTIDE SEQUENCE</scope>
</reference>
<organism evidence="1">
    <name type="scientific">Anguilla anguilla</name>
    <name type="common">European freshwater eel</name>
    <name type="synonym">Muraena anguilla</name>
    <dbReference type="NCBI Taxonomy" id="7936"/>
    <lineage>
        <taxon>Eukaryota</taxon>
        <taxon>Metazoa</taxon>
        <taxon>Chordata</taxon>
        <taxon>Craniata</taxon>
        <taxon>Vertebrata</taxon>
        <taxon>Euteleostomi</taxon>
        <taxon>Actinopterygii</taxon>
        <taxon>Neopterygii</taxon>
        <taxon>Teleostei</taxon>
        <taxon>Anguilliformes</taxon>
        <taxon>Anguillidae</taxon>
        <taxon>Anguilla</taxon>
    </lineage>
</organism>
<name>A0A0E9UM81_ANGAN</name>
<dbReference type="EMBL" id="GBXM01041623">
    <property type="protein sequence ID" value="JAH66954.1"/>
    <property type="molecule type" value="Transcribed_RNA"/>
</dbReference>
<reference evidence="1" key="2">
    <citation type="journal article" date="2015" name="Fish Shellfish Immunol.">
        <title>Early steps in the European eel (Anguilla anguilla)-Vibrio vulnificus interaction in the gills: Role of the RtxA13 toxin.</title>
        <authorList>
            <person name="Callol A."/>
            <person name="Pajuelo D."/>
            <person name="Ebbesson L."/>
            <person name="Teles M."/>
            <person name="MacKenzie S."/>
            <person name="Amaro C."/>
        </authorList>
    </citation>
    <scope>NUCLEOTIDE SEQUENCE</scope>
</reference>
<accession>A0A0E9UM81</accession>